<keyword evidence="1" id="KW-0732">Signal</keyword>
<dbReference type="Pfam" id="PF03583">
    <property type="entry name" value="LIP"/>
    <property type="match status" value="1"/>
</dbReference>
<dbReference type="Proteomes" id="UP000184440">
    <property type="component" value="Unassembled WGS sequence"/>
</dbReference>
<dbReference type="RefSeq" id="WP_073255469.1">
    <property type="nucleotide sequence ID" value="NZ_FRCS01000003.1"/>
</dbReference>
<dbReference type="SUPFAM" id="SSF53474">
    <property type="entry name" value="alpha/beta-Hydrolases"/>
    <property type="match status" value="1"/>
</dbReference>
<feature type="chain" id="PRO_5012252387" evidence="1">
    <location>
        <begin position="28"/>
        <end position="409"/>
    </location>
</feature>
<reference evidence="2 3" key="1">
    <citation type="submission" date="2016-11" db="EMBL/GenBank/DDBJ databases">
        <authorList>
            <person name="Jaros S."/>
            <person name="Januszkiewicz K."/>
            <person name="Wedrychowicz H."/>
        </authorList>
    </citation>
    <scope>NUCLEOTIDE SEQUENCE [LARGE SCALE GENOMIC DNA]</scope>
    <source>
        <strain evidence="2 3">DSM 46144</strain>
    </source>
</reference>
<dbReference type="PANTHER" id="PTHR34853:SF1">
    <property type="entry name" value="LIPASE 5"/>
    <property type="match status" value="1"/>
</dbReference>
<dbReference type="PIRSF" id="PIRSF029171">
    <property type="entry name" value="Esterase_LipA"/>
    <property type="match status" value="1"/>
</dbReference>
<organism evidence="2 3">
    <name type="scientific">Cryptosporangium aurantiacum</name>
    <dbReference type="NCBI Taxonomy" id="134849"/>
    <lineage>
        <taxon>Bacteria</taxon>
        <taxon>Bacillati</taxon>
        <taxon>Actinomycetota</taxon>
        <taxon>Actinomycetes</taxon>
        <taxon>Cryptosporangiales</taxon>
        <taxon>Cryptosporangiaceae</taxon>
        <taxon>Cryptosporangium</taxon>
    </lineage>
</organism>
<dbReference type="InterPro" id="IPR029058">
    <property type="entry name" value="AB_hydrolase_fold"/>
</dbReference>
<keyword evidence="3" id="KW-1185">Reference proteome</keyword>
<dbReference type="Gene3D" id="1.10.260.130">
    <property type="match status" value="1"/>
</dbReference>
<accession>A0A1M7P8V1</accession>
<evidence type="ECO:0000313" key="2">
    <source>
        <dbReference type="EMBL" id="SHN13103.1"/>
    </source>
</evidence>
<protein>
    <submittedName>
        <fullName evidence="2">Secretory lipase</fullName>
    </submittedName>
</protein>
<gene>
    <name evidence="2" type="ORF">SAMN05443668_10366</name>
</gene>
<dbReference type="Gene3D" id="3.40.50.1820">
    <property type="entry name" value="alpha/beta hydrolase"/>
    <property type="match status" value="1"/>
</dbReference>
<dbReference type="PANTHER" id="PTHR34853">
    <property type="match status" value="1"/>
</dbReference>
<dbReference type="InterPro" id="IPR005152">
    <property type="entry name" value="Lipase_secreted"/>
</dbReference>
<dbReference type="GO" id="GO:0004806">
    <property type="term" value="F:triacylglycerol lipase activity"/>
    <property type="evidence" value="ECO:0007669"/>
    <property type="project" value="InterPro"/>
</dbReference>
<proteinExistence type="predicted"/>
<dbReference type="AlphaFoldDB" id="A0A1M7P8V1"/>
<evidence type="ECO:0000256" key="1">
    <source>
        <dbReference type="SAM" id="SignalP"/>
    </source>
</evidence>
<sequence>MRRSFTTRLLLALVVVLAVGVPPAAQAARGAGTTVAPALGPDGDAFYTPPSPLPAGRPGDVIRFRPLAPKQLGASAPPARGYLVMYLSRNAAGAPNAVTGTILVPLGRDPATVPIVGVAPGTLGMGDQCAASKSLAKGLLFTEFYLDAMLRRGWAVAVTDYEGLGTPGDHTYVVGQSTGRSLIDAVRAAQRLPAAGLTASAAVGFYGYSEGGGAAAWAAQLQPRYAPELSVVGVAAGGVPADLYVIARSLDGTLAAALLGYAAIGLNASYPDLRLDSYLSPYGKKVITALRTSCTPDGLTPYAFTQLRQLVTTDPLTTAVWQRRLAQNSLGRQAPGAPVFLWHGVVDQVLPFTQAVALHRAWCGLGAQVVWRPFVAEHVTGAIGSVDALAFLADRFAGRPVQADCARKT</sequence>
<name>A0A1M7P8V1_9ACTN</name>
<dbReference type="STRING" id="134849.SAMN05443668_10366"/>
<dbReference type="GO" id="GO:0016042">
    <property type="term" value="P:lipid catabolic process"/>
    <property type="evidence" value="ECO:0007669"/>
    <property type="project" value="InterPro"/>
</dbReference>
<feature type="signal peptide" evidence="1">
    <location>
        <begin position="1"/>
        <end position="27"/>
    </location>
</feature>
<evidence type="ECO:0000313" key="3">
    <source>
        <dbReference type="Proteomes" id="UP000184440"/>
    </source>
</evidence>
<dbReference type="OrthoDB" id="9798122at2"/>
<dbReference type="EMBL" id="FRCS01000003">
    <property type="protein sequence ID" value="SHN13103.1"/>
    <property type="molecule type" value="Genomic_DNA"/>
</dbReference>